<dbReference type="SUPFAM" id="SSF55909">
    <property type="entry name" value="Pentein"/>
    <property type="match status" value="1"/>
</dbReference>
<proteinExistence type="predicted"/>
<comment type="caution">
    <text evidence="1">The sequence shown here is derived from an EMBL/GenBank/DDBJ whole genome shotgun (WGS) entry which is preliminary data.</text>
</comment>
<gene>
    <name evidence="1" type="ORF">GCM10022405_20380</name>
</gene>
<reference evidence="2" key="1">
    <citation type="journal article" date="2019" name="Int. J. Syst. Evol. Microbiol.">
        <title>The Global Catalogue of Microorganisms (GCM) 10K type strain sequencing project: providing services to taxonomists for standard genome sequencing and annotation.</title>
        <authorList>
            <consortium name="The Broad Institute Genomics Platform"/>
            <consortium name="The Broad Institute Genome Sequencing Center for Infectious Disease"/>
            <person name="Wu L."/>
            <person name="Ma J."/>
        </authorList>
    </citation>
    <scope>NUCLEOTIDE SEQUENCE [LARGE SCALE GENOMIC DNA]</scope>
    <source>
        <strain evidence="2">JCM 17201</strain>
    </source>
</reference>
<dbReference type="PANTHER" id="PTHR43224">
    <property type="entry name" value="AMIDINOTRANSFERASE"/>
    <property type="match status" value="1"/>
</dbReference>
<evidence type="ECO:0000313" key="1">
    <source>
        <dbReference type="EMBL" id="GAA3894832.1"/>
    </source>
</evidence>
<dbReference type="Gene3D" id="3.75.10.10">
    <property type="entry name" value="L-arginine/glycine Amidinotransferase, Chain A"/>
    <property type="match status" value="1"/>
</dbReference>
<accession>A0ABP7L7X9</accession>
<evidence type="ECO:0008006" key="3">
    <source>
        <dbReference type="Google" id="ProtNLM"/>
    </source>
</evidence>
<organism evidence="1 2">
    <name type="scientific">Gibbsiella dentisursi</name>
    <dbReference type="NCBI Taxonomy" id="796890"/>
    <lineage>
        <taxon>Bacteria</taxon>
        <taxon>Pseudomonadati</taxon>
        <taxon>Pseudomonadota</taxon>
        <taxon>Gammaproteobacteria</taxon>
        <taxon>Enterobacterales</taxon>
        <taxon>Yersiniaceae</taxon>
        <taxon>Gibbsiella</taxon>
    </lineage>
</organism>
<keyword evidence="2" id="KW-1185">Reference proteome</keyword>
<dbReference type="EMBL" id="BAABDG010000002">
    <property type="protein sequence ID" value="GAA3894832.1"/>
    <property type="molecule type" value="Genomic_DNA"/>
</dbReference>
<sequence length="116" mass="12370">MSVGIRYAVVCLEAIVEATARDQLLKSLNASGKTVIAITMAQMHAFCGNVLELCSHDGHPVIAMSEQAWRAFTPAQQKMLSAYARIVQAPITVIEQHGGGGARCMLAEIFAPKVTG</sequence>
<evidence type="ECO:0000313" key="2">
    <source>
        <dbReference type="Proteomes" id="UP001499994"/>
    </source>
</evidence>
<dbReference type="Pfam" id="PF19420">
    <property type="entry name" value="DDAH_eukar"/>
    <property type="match status" value="1"/>
</dbReference>
<protein>
    <recommendedName>
        <fullName evidence="3">Amidinotransferase</fullName>
    </recommendedName>
</protein>
<dbReference type="PANTHER" id="PTHR43224:SF1">
    <property type="entry name" value="AMIDINOTRANSFERASE"/>
    <property type="match status" value="1"/>
</dbReference>
<name>A0ABP7L7X9_9GAMM</name>
<dbReference type="Proteomes" id="UP001499994">
    <property type="component" value="Unassembled WGS sequence"/>
</dbReference>
<dbReference type="InterPro" id="IPR014541">
    <property type="entry name" value="Amdntrnsf_FN0238"/>
</dbReference>